<reference evidence="2" key="1">
    <citation type="journal article" date="2014" name="Int. J. Syst. Evol. Microbiol.">
        <title>Complete genome sequence of Corynebacterium casei LMG S-19264T (=DSM 44701T), isolated from a smear-ripened cheese.</title>
        <authorList>
            <consortium name="US DOE Joint Genome Institute (JGI-PGF)"/>
            <person name="Walter F."/>
            <person name="Albersmeier A."/>
            <person name="Kalinowski J."/>
            <person name="Ruckert C."/>
        </authorList>
    </citation>
    <scope>NUCLEOTIDE SEQUENCE</scope>
    <source>
        <strain evidence="2">JCM 3276</strain>
    </source>
</reference>
<name>A0A918GNL1_9PSEU</name>
<organism evidence="2 3">
    <name type="scientific">Actinokineospora fastidiosa</name>
    <dbReference type="NCBI Taxonomy" id="1816"/>
    <lineage>
        <taxon>Bacteria</taxon>
        <taxon>Bacillati</taxon>
        <taxon>Actinomycetota</taxon>
        <taxon>Actinomycetes</taxon>
        <taxon>Pseudonocardiales</taxon>
        <taxon>Pseudonocardiaceae</taxon>
        <taxon>Actinokineospora</taxon>
    </lineage>
</organism>
<keyword evidence="3" id="KW-1185">Reference proteome</keyword>
<dbReference type="Proteomes" id="UP000660680">
    <property type="component" value="Unassembled WGS sequence"/>
</dbReference>
<accession>A0A918GNL1</accession>
<dbReference type="EMBL" id="BMRB01000004">
    <property type="protein sequence ID" value="GGS47544.1"/>
    <property type="molecule type" value="Genomic_DNA"/>
</dbReference>
<feature type="compositionally biased region" description="Gly residues" evidence="1">
    <location>
        <begin position="1"/>
        <end position="14"/>
    </location>
</feature>
<protein>
    <submittedName>
        <fullName evidence="2">Uncharacterized protein</fullName>
    </submittedName>
</protein>
<sequence length="80" mass="7981">MGVRGRAGFGGGHSSVGADGHKCKGHQHARTGMGSLCGGAASGLEAARFYDSVEELPGSGMGGGGEDLGRWALFHQPALV</sequence>
<evidence type="ECO:0000313" key="2">
    <source>
        <dbReference type="EMBL" id="GGS47544.1"/>
    </source>
</evidence>
<evidence type="ECO:0000313" key="3">
    <source>
        <dbReference type="Proteomes" id="UP000660680"/>
    </source>
</evidence>
<comment type="caution">
    <text evidence="2">The sequence shown here is derived from an EMBL/GenBank/DDBJ whole genome shotgun (WGS) entry which is preliminary data.</text>
</comment>
<feature type="region of interest" description="Disordered" evidence="1">
    <location>
        <begin position="1"/>
        <end position="29"/>
    </location>
</feature>
<reference evidence="2" key="2">
    <citation type="submission" date="2020-09" db="EMBL/GenBank/DDBJ databases">
        <authorList>
            <person name="Sun Q."/>
            <person name="Ohkuma M."/>
        </authorList>
    </citation>
    <scope>NUCLEOTIDE SEQUENCE</scope>
    <source>
        <strain evidence="2">JCM 3276</strain>
    </source>
</reference>
<dbReference type="AlphaFoldDB" id="A0A918GNL1"/>
<evidence type="ECO:0000256" key="1">
    <source>
        <dbReference type="SAM" id="MobiDB-lite"/>
    </source>
</evidence>
<proteinExistence type="predicted"/>
<gene>
    <name evidence="2" type="ORF">GCM10010171_48490</name>
</gene>